<accession>A0ABT1BYF4</accession>
<dbReference type="EMBL" id="JAMXLY010000030">
    <property type="protein sequence ID" value="MCO6025840.1"/>
    <property type="molecule type" value="Genomic_DNA"/>
</dbReference>
<evidence type="ECO:0000313" key="2">
    <source>
        <dbReference type="EMBL" id="MCO6025840.1"/>
    </source>
</evidence>
<dbReference type="PROSITE" id="PS51257">
    <property type="entry name" value="PROKAR_LIPOPROTEIN"/>
    <property type="match status" value="1"/>
</dbReference>
<proteinExistence type="predicted"/>
<evidence type="ECO:0000256" key="1">
    <source>
        <dbReference type="SAM" id="SignalP"/>
    </source>
</evidence>
<name>A0ABT1BYF4_9BACT</name>
<keyword evidence="1" id="KW-0732">Signal</keyword>
<feature type="signal peptide" evidence="1">
    <location>
        <begin position="1"/>
        <end position="22"/>
    </location>
</feature>
<comment type="caution">
    <text evidence="2">The sequence shown here is derived from an EMBL/GenBank/DDBJ whole genome shotgun (WGS) entry which is preliminary data.</text>
</comment>
<reference evidence="2 3" key="1">
    <citation type="submission" date="2022-06" db="EMBL/GenBank/DDBJ databases">
        <title>A taxonomic note on the genus Prevotella: Description of four novel genera and emended description of the genera Hallella and Xylanibacter.</title>
        <authorList>
            <person name="Hitch T.C.A."/>
        </authorList>
    </citation>
    <scope>NUCLEOTIDE SEQUENCE [LARGE SCALE GENOMIC DNA]</scope>
    <source>
        <strain evidence="2 3">DSM 100619</strain>
    </source>
</reference>
<sequence length="418" mass="46586">MKRKLFGILMIVIVLGSAFVSCKDNDDSADSSARELKLALALNMPLNVQAPVLLNANATLVNVQTRKTYTTSNFRKSGELYADSLNIPEGTYNITIDGNVSYSIDSTTVKTAVKTSEKNVSLVAASSESETVDKKIALNTFNAEEGFVISEIFFTGTLTPDGKQYSDDQYVKIANNSDTTMYADGLAFVESSFLTVEKEDYTPDIMNQAMTVDAVYLIPGTGKEYPVNPGQELVLALNARNHKELNPNSIDLSHADFEFYDESSDPDFADDDNPDVPNLISWSNNSYSYFTLHNRGFKTYALAKPQVDMDTFLKNYRYTYTYVFTFDGISYDMDDDGYKLPNAWIVDAVNLSVADSYQWNVVSNTLDKGWTHCGEVDHDNSRYGKAVVRKKSDNKFVDTNNLTNDFNADAHPTLLDND</sequence>
<dbReference type="InterPro" id="IPR032627">
    <property type="entry name" value="DUF4876"/>
</dbReference>
<gene>
    <name evidence="2" type="ORF">NG821_08320</name>
</gene>
<keyword evidence="3" id="KW-1185">Reference proteome</keyword>
<protein>
    <submittedName>
        <fullName evidence="2">DUF4876 domain-containing protein</fullName>
    </submittedName>
</protein>
<dbReference type="Proteomes" id="UP001204015">
    <property type="component" value="Unassembled WGS sequence"/>
</dbReference>
<dbReference type="Pfam" id="PF16215">
    <property type="entry name" value="DUF4876"/>
    <property type="match status" value="1"/>
</dbReference>
<organism evidence="2 3">
    <name type="scientific">Segatella cerevisiae</name>
    <dbReference type="NCBI Taxonomy" id="2053716"/>
    <lineage>
        <taxon>Bacteria</taxon>
        <taxon>Pseudomonadati</taxon>
        <taxon>Bacteroidota</taxon>
        <taxon>Bacteroidia</taxon>
        <taxon>Bacteroidales</taxon>
        <taxon>Prevotellaceae</taxon>
        <taxon>Segatella</taxon>
    </lineage>
</organism>
<feature type="chain" id="PRO_5045291731" evidence="1">
    <location>
        <begin position="23"/>
        <end position="418"/>
    </location>
</feature>
<dbReference type="RefSeq" id="WP_252761196.1">
    <property type="nucleotide sequence ID" value="NZ_JAMXLY010000030.1"/>
</dbReference>
<evidence type="ECO:0000313" key="3">
    <source>
        <dbReference type="Proteomes" id="UP001204015"/>
    </source>
</evidence>